<organism evidence="1 2">
    <name type="scientific">Trypanosoma vivax (strain Y486)</name>
    <dbReference type="NCBI Taxonomy" id="1055687"/>
    <lineage>
        <taxon>Eukaryota</taxon>
        <taxon>Discoba</taxon>
        <taxon>Euglenozoa</taxon>
        <taxon>Kinetoplastea</taxon>
        <taxon>Metakinetoplastina</taxon>
        <taxon>Trypanosomatida</taxon>
        <taxon>Trypanosomatidae</taxon>
        <taxon>Trypanosoma</taxon>
        <taxon>Duttonella</taxon>
    </lineage>
</organism>
<dbReference type="AlphaFoldDB" id="F9WVQ5"/>
<sequence>MRDFVRNMDDLVIGTSEIKKLAECAYSFIYQLLCCEERLVDMVTYFVSKYCFQRPTAALGEPRHIIRYTMSKETVDVIVEMEKTKKTSDWALSLGSFPLASHGLPLSFRRTSGAPFS</sequence>
<name>F9WVQ5_TRYVY</name>
<protein>
    <submittedName>
        <fullName evidence="1">Uncharacterized protein</fullName>
    </submittedName>
</protein>
<reference evidence="1 2" key="1">
    <citation type="journal article" date="2012" name="Proc. Natl. Acad. Sci. U.S.A.">
        <title>Antigenic diversity is generated by distinct evolutionary mechanisms in African trypanosome species.</title>
        <authorList>
            <person name="Jackson A.P."/>
            <person name="Berry A."/>
            <person name="Aslett M."/>
            <person name="Allison H.C."/>
            <person name="Burton P."/>
            <person name="Vavrova-Anderson J."/>
            <person name="Brown R."/>
            <person name="Browne H."/>
            <person name="Corton N."/>
            <person name="Hauser H."/>
            <person name="Gamble J."/>
            <person name="Gilderthorp R."/>
            <person name="Marcello L."/>
            <person name="McQuillan J."/>
            <person name="Otto T.D."/>
            <person name="Quail M.A."/>
            <person name="Sanders M.J."/>
            <person name="van Tonder A."/>
            <person name="Ginger M.L."/>
            <person name="Field M.C."/>
            <person name="Barry J.D."/>
            <person name="Hertz-Fowler C."/>
            <person name="Berriman M."/>
        </authorList>
    </citation>
    <scope>NUCLEOTIDE SEQUENCE</scope>
    <source>
        <strain evidence="1 2">Y486</strain>
    </source>
</reference>
<accession>F9WVQ5</accession>
<keyword evidence="2" id="KW-1185">Reference proteome</keyword>
<proteinExistence type="predicted"/>
<evidence type="ECO:0000313" key="1">
    <source>
        <dbReference type="EMBL" id="CCD21663.1"/>
    </source>
</evidence>
<dbReference type="Proteomes" id="UP000009027">
    <property type="component" value="Unassembled WGS sequence"/>
</dbReference>
<evidence type="ECO:0000313" key="2">
    <source>
        <dbReference type="Proteomes" id="UP000009027"/>
    </source>
</evidence>
<dbReference type="EMBL" id="CAEX01008063">
    <property type="protein sequence ID" value="CCD21663.1"/>
    <property type="molecule type" value="Genomic_DNA"/>
</dbReference>
<gene>
    <name evidence="1" type="ORF">TvY486_0045840</name>
</gene>
<dbReference type="VEuPathDB" id="TriTrypDB:TvY486_0045840"/>